<dbReference type="EMBL" id="MEVJ01000041">
    <property type="protein sequence ID" value="OGC56783.1"/>
    <property type="molecule type" value="Genomic_DNA"/>
</dbReference>
<comment type="catalytic activity">
    <reaction evidence="4">
        <text>2 cob(II)yrinate a,c diamide + reduced [electron-transfer flavoprotein] + 2 ATP = 2 adenosylcob(III)yrinate a,c-diamide + 2 triphosphate + oxidized [electron-transfer flavoprotein] + 3 H(+)</text>
        <dbReference type="Rhea" id="RHEA:11528"/>
        <dbReference type="Rhea" id="RHEA-COMP:10685"/>
        <dbReference type="Rhea" id="RHEA-COMP:10686"/>
        <dbReference type="ChEBI" id="CHEBI:15378"/>
        <dbReference type="ChEBI" id="CHEBI:18036"/>
        <dbReference type="ChEBI" id="CHEBI:30616"/>
        <dbReference type="ChEBI" id="CHEBI:57692"/>
        <dbReference type="ChEBI" id="CHEBI:58307"/>
        <dbReference type="ChEBI" id="CHEBI:58503"/>
        <dbReference type="ChEBI" id="CHEBI:58537"/>
        <dbReference type="EC" id="2.5.1.17"/>
    </reaction>
</comment>
<dbReference type="UniPathway" id="UPA00148">
    <property type="reaction ID" value="UER00233"/>
</dbReference>
<dbReference type="AlphaFoldDB" id="A0A1F4VJ52"/>
<dbReference type="Gene3D" id="1.20.1200.10">
    <property type="entry name" value="Cobalamin adenosyltransferase-like"/>
    <property type="match status" value="1"/>
</dbReference>
<keyword evidence="2 4" id="KW-0547">Nucleotide-binding</keyword>
<dbReference type="SUPFAM" id="SSF89028">
    <property type="entry name" value="Cobalamin adenosyltransferase-like"/>
    <property type="match status" value="1"/>
</dbReference>
<accession>A0A1F4VJ52</accession>
<keyword evidence="3 4" id="KW-0067">ATP-binding</keyword>
<dbReference type="EC" id="2.5.1.17" evidence="4"/>
<evidence type="ECO:0000313" key="6">
    <source>
        <dbReference type="EMBL" id="OGC56783.1"/>
    </source>
</evidence>
<dbReference type="GO" id="GO:0009236">
    <property type="term" value="P:cobalamin biosynthetic process"/>
    <property type="evidence" value="ECO:0007669"/>
    <property type="project" value="UniProtKB-UniRule"/>
</dbReference>
<evidence type="ECO:0000259" key="5">
    <source>
        <dbReference type="Pfam" id="PF01923"/>
    </source>
</evidence>
<gene>
    <name evidence="6" type="ORF">A2976_01450</name>
</gene>
<dbReference type="GO" id="GO:0008817">
    <property type="term" value="F:corrinoid adenosyltransferase activity"/>
    <property type="evidence" value="ECO:0007669"/>
    <property type="project" value="UniProtKB-UniRule"/>
</dbReference>
<keyword evidence="1 4" id="KW-0808">Transferase</keyword>
<dbReference type="InterPro" id="IPR016030">
    <property type="entry name" value="CblAdoTrfase-like"/>
</dbReference>
<dbReference type="InterPro" id="IPR036451">
    <property type="entry name" value="CblAdoTrfase-like_sf"/>
</dbReference>
<evidence type="ECO:0000256" key="2">
    <source>
        <dbReference type="ARBA" id="ARBA00022741"/>
    </source>
</evidence>
<comment type="catalytic activity">
    <reaction evidence="4">
        <text>2 cob(II)alamin + reduced [electron-transfer flavoprotein] + 2 ATP = 2 adenosylcob(III)alamin + 2 triphosphate + oxidized [electron-transfer flavoprotein] + 3 H(+)</text>
        <dbReference type="Rhea" id="RHEA:28671"/>
        <dbReference type="Rhea" id="RHEA-COMP:10685"/>
        <dbReference type="Rhea" id="RHEA-COMP:10686"/>
        <dbReference type="ChEBI" id="CHEBI:15378"/>
        <dbReference type="ChEBI" id="CHEBI:16304"/>
        <dbReference type="ChEBI" id="CHEBI:18036"/>
        <dbReference type="ChEBI" id="CHEBI:18408"/>
        <dbReference type="ChEBI" id="CHEBI:30616"/>
        <dbReference type="ChEBI" id="CHEBI:57692"/>
        <dbReference type="ChEBI" id="CHEBI:58307"/>
        <dbReference type="EC" id="2.5.1.17"/>
    </reaction>
</comment>
<sequence>MSKPIYTKNGDTGDTSLYSGGRYSKSDEVFEVLGTLDELSASLGLVKAPKNKEINTIINDLQEDLFAIGAFIANLKSPDVELIDLTQKTEEMEKEMDEFSKLLPELTNFILPGGSTTSAQLHFSRAVCRRLERSLIAYLDRNELDNDNELKKYFNRLSDLLFVLARYSNNKSGVHDIIWEGKS</sequence>
<dbReference type="InterPro" id="IPR029499">
    <property type="entry name" value="PduO-typ"/>
</dbReference>
<keyword evidence="4" id="KW-0169">Cobalamin biosynthesis</keyword>
<dbReference type="PANTHER" id="PTHR12213">
    <property type="entry name" value="CORRINOID ADENOSYLTRANSFERASE"/>
    <property type="match status" value="1"/>
</dbReference>
<dbReference type="Proteomes" id="UP000178346">
    <property type="component" value="Unassembled WGS sequence"/>
</dbReference>
<dbReference type="Pfam" id="PF01923">
    <property type="entry name" value="Cob_adeno_trans"/>
    <property type="match status" value="1"/>
</dbReference>
<evidence type="ECO:0000313" key="7">
    <source>
        <dbReference type="Proteomes" id="UP000178346"/>
    </source>
</evidence>
<dbReference type="NCBIfam" id="TIGR00636">
    <property type="entry name" value="PduO_Nterm"/>
    <property type="match status" value="1"/>
</dbReference>
<comment type="caution">
    <text evidence="6">The sequence shown here is derived from an EMBL/GenBank/DDBJ whole genome shotgun (WGS) entry which is preliminary data.</text>
</comment>
<evidence type="ECO:0000256" key="4">
    <source>
        <dbReference type="RuleBase" id="RU366026"/>
    </source>
</evidence>
<comment type="pathway">
    <text evidence="4">Cofactor biosynthesis; adenosylcobalamin biosynthesis; adenosylcobalamin from cob(II)yrinate a,c-diamide: step 2/7.</text>
</comment>
<reference evidence="6 7" key="1">
    <citation type="journal article" date="2016" name="Nat. Commun.">
        <title>Thousands of microbial genomes shed light on interconnected biogeochemical processes in an aquifer system.</title>
        <authorList>
            <person name="Anantharaman K."/>
            <person name="Brown C.T."/>
            <person name="Hug L.A."/>
            <person name="Sharon I."/>
            <person name="Castelle C.J."/>
            <person name="Probst A.J."/>
            <person name="Thomas B.C."/>
            <person name="Singh A."/>
            <person name="Wilkins M.J."/>
            <person name="Karaoz U."/>
            <person name="Brodie E.L."/>
            <person name="Williams K.H."/>
            <person name="Hubbard S.S."/>
            <person name="Banfield J.F."/>
        </authorList>
    </citation>
    <scope>NUCLEOTIDE SEQUENCE [LARGE SCALE GENOMIC DNA]</scope>
</reference>
<dbReference type="GO" id="GO:0005524">
    <property type="term" value="F:ATP binding"/>
    <property type="evidence" value="ECO:0007669"/>
    <property type="project" value="UniProtKB-UniRule"/>
</dbReference>
<feature type="domain" description="Cobalamin adenosyltransferase-like" evidence="5">
    <location>
        <begin position="5"/>
        <end position="167"/>
    </location>
</feature>
<evidence type="ECO:0000256" key="3">
    <source>
        <dbReference type="ARBA" id="ARBA00022840"/>
    </source>
</evidence>
<proteinExistence type="inferred from homology"/>
<comment type="similarity">
    <text evidence="4">Belongs to the Cob(I)alamin adenosyltransferase family.</text>
</comment>
<name>A0A1F4VJ52_UNCKA</name>
<organism evidence="6 7">
    <name type="scientific">candidate division WWE3 bacterium RIFCSPLOWO2_01_FULL_41_9</name>
    <dbReference type="NCBI Taxonomy" id="1802626"/>
    <lineage>
        <taxon>Bacteria</taxon>
        <taxon>Katanobacteria</taxon>
    </lineage>
</organism>
<dbReference type="PANTHER" id="PTHR12213:SF0">
    <property type="entry name" value="CORRINOID ADENOSYLTRANSFERASE MMAB"/>
    <property type="match status" value="1"/>
</dbReference>
<evidence type="ECO:0000256" key="1">
    <source>
        <dbReference type="ARBA" id="ARBA00022679"/>
    </source>
</evidence>
<protein>
    <recommendedName>
        <fullName evidence="4">Corrinoid adenosyltransferase</fullName>
        <ecNumber evidence="4">2.5.1.17</ecNumber>
    </recommendedName>
    <alternativeName>
        <fullName evidence="4">Cob(II)alamin adenosyltransferase</fullName>
    </alternativeName>
    <alternativeName>
        <fullName evidence="4">Cob(II)yrinic acid a,c-diamide adenosyltransferase</fullName>
    </alternativeName>
    <alternativeName>
        <fullName evidence="4">Cobinamide/cobalamin adenosyltransferase</fullName>
    </alternativeName>
</protein>